<evidence type="ECO:0000256" key="8">
    <source>
        <dbReference type="ARBA" id="ARBA00023015"/>
    </source>
</evidence>
<dbReference type="FunFam" id="3.30.160.60:FF:001498">
    <property type="entry name" value="Zinc finger protein 404"/>
    <property type="match status" value="1"/>
</dbReference>
<name>A0A8C4SPQ4_ERPCA</name>
<feature type="domain" description="C2H2-type" evidence="13">
    <location>
        <begin position="387"/>
        <end position="414"/>
    </location>
</feature>
<dbReference type="GO" id="GO:0005634">
    <property type="term" value="C:nucleus"/>
    <property type="evidence" value="ECO:0007669"/>
    <property type="project" value="UniProtKB-SubCell"/>
</dbReference>
<evidence type="ECO:0000256" key="10">
    <source>
        <dbReference type="ARBA" id="ARBA00023163"/>
    </source>
</evidence>
<keyword evidence="11" id="KW-0539">Nucleus</keyword>
<proteinExistence type="inferred from homology"/>
<organism evidence="14 15">
    <name type="scientific">Erpetoichthys calabaricus</name>
    <name type="common">Rope fish</name>
    <name type="synonym">Calamoichthys calabaricus</name>
    <dbReference type="NCBI Taxonomy" id="27687"/>
    <lineage>
        <taxon>Eukaryota</taxon>
        <taxon>Metazoa</taxon>
        <taxon>Chordata</taxon>
        <taxon>Craniata</taxon>
        <taxon>Vertebrata</taxon>
        <taxon>Euteleostomi</taxon>
        <taxon>Actinopterygii</taxon>
        <taxon>Polypteriformes</taxon>
        <taxon>Polypteridae</taxon>
        <taxon>Erpetoichthys</taxon>
    </lineage>
</organism>
<evidence type="ECO:0000256" key="4">
    <source>
        <dbReference type="ARBA" id="ARBA00022723"/>
    </source>
</evidence>
<dbReference type="Pfam" id="PF13912">
    <property type="entry name" value="zf-C2H2_6"/>
    <property type="match status" value="1"/>
</dbReference>
<protein>
    <recommendedName>
        <fullName evidence="13">C2H2-type domain-containing protein</fullName>
    </recommendedName>
</protein>
<sequence>MYSMEKRIPVIQQRCKCEEAGTEAGSNMEEMECHTLHMGLHFTNALEERNVEIKGEDCEWEFVYQSQENPSIKKEEDCESEETHIKVDTEGRFESIDGQKSATVNRVKKEELKWESLPPYMCPEVTGSGFTPNGHHSIQVKSENLESDKVFCSVSSGKDIQENGYVYSSSLPQASVQCRPQQTQHSENMKSMTFGSAMLLETTLSCNSILTMKQSGTGPIKVQQQQKKKITSECRDDLKSYTRQMAYCCSECGKQFSCRSNLQTHTRIHTGEKPFCCSKCGKQFSSSSHLKTHTRIHTGEKPYCCSECGKRFFCSSHLETHTRIHTGEKPYCCSECGKRFSASSDLHKHTRIHTGEKPYCCSECGKRFLCSSHLQTHTRIHTGERPYSCSECGKRFSASSDLHKHTRIHTGEKPFCCSECGKRFSFSSDLHKHSRIHSGERPYCCFECGKQFITSDRLQIHTRIHTGEKPYSCSECGKQFSTSSSLQKHKSKH</sequence>
<dbReference type="FunFam" id="3.30.160.60:FF:001158">
    <property type="entry name" value="zinc finger protein 22"/>
    <property type="match status" value="2"/>
</dbReference>
<evidence type="ECO:0000259" key="13">
    <source>
        <dbReference type="PROSITE" id="PS50157"/>
    </source>
</evidence>
<dbReference type="FunFam" id="3.30.160.60:FF:001155">
    <property type="entry name" value="Zinc finger 30C"/>
    <property type="match status" value="1"/>
</dbReference>
<dbReference type="SMART" id="SM00355">
    <property type="entry name" value="ZnF_C2H2"/>
    <property type="match status" value="9"/>
</dbReference>
<dbReference type="Pfam" id="PF00096">
    <property type="entry name" value="zf-C2H2"/>
    <property type="match status" value="6"/>
</dbReference>
<keyword evidence="5" id="KW-0677">Repeat</keyword>
<dbReference type="PROSITE" id="PS50157">
    <property type="entry name" value="ZINC_FINGER_C2H2_2"/>
    <property type="match status" value="9"/>
</dbReference>
<dbReference type="FunFam" id="3.30.160.60:FF:000966">
    <property type="entry name" value="ZFP90 zinc finger protein"/>
    <property type="match status" value="1"/>
</dbReference>
<feature type="domain" description="C2H2-type" evidence="13">
    <location>
        <begin position="303"/>
        <end position="330"/>
    </location>
</feature>
<reference evidence="14" key="1">
    <citation type="submission" date="2021-06" db="EMBL/GenBank/DDBJ databases">
        <authorList>
            <consortium name="Wellcome Sanger Institute Data Sharing"/>
        </authorList>
    </citation>
    <scope>NUCLEOTIDE SEQUENCE [LARGE SCALE GENOMIC DNA]</scope>
</reference>
<dbReference type="Ensembl" id="ENSECRT00000019736.1">
    <property type="protein sequence ID" value="ENSECRP00000019342.1"/>
    <property type="gene ID" value="ENSECRG00000012953.1"/>
</dbReference>
<dbReference type="GeneTree" id="ENSGT01150000286952"/>
<dbReference type="GO" id="GO:0000977">
    <property type="term" value="F:RNA polymerase II transcription regulatory region sequence-specific DNA binding"/>
    <property type="evidence" value="ECO:0007669"/>
    <property type="project" value="TreeGrafter"/>
</dbReference>
<keyword evidence="15" id="KW-1185">Reference proteome</keyword>
<evidence type="ECO:0000256" key="5">
    <source>
        <dbReference type="ARBA" id="ARBA00022737"/>
    </source>
</evidence>
<dbReference type="InterPro" id="IPR013087">
    <property type="entry name" value="Znf_C2H2_type"/>
</dbReference>
<feature type="domain" description="C2H2-type" evidence="13">
    <location>
        <begin position="275"/>
        <end position="302"/>
    </location>
</feature>
<dbReference type="AlphaFoldDB" id="A0A8C4SPQ4"/>
<evidence type="ECO:0000256" key="11">
    <source>
        <dbReference type="ARBA" id="ARBA00023242"/>
    </source>
</evidence>
<dbReference type="Proteomes" id="UP000694620">
    <property type="component" value="Chromosome 1"/>
</dbReference>
<dbReference type="FunFam" id="3.30.160.60:FF:000176">
    <property type="entry name" value="zinc finger protein 70"/>
    <property type="match status" value="1"/>
</dbReference>
<dbReference type="GO" id="GO:0008270">
    <property type="term" value="F:zinc ion binding"/>
    <property type="evidence" value="ECO:0007669"/>
    <property type="project" value="UniProtKB-KW"/>
</dbReference>
<evidence type="ECO:0000256" key="7">
    <source>
        <dbReference type="ARBA" id="ARBA00022833"/>
    </source>
</evidence>
<keyword evidence="6 12" id="KW-0863">Zinc-finger</keyword>
<accession>A0A8C4SPQ4</accession>
<keyword evidence="9" id="KW-0238">DNA-binding</keyword>
<feature type="domain" description="C2H2-type" evidence="13">
    <location>
        <begin position="247"/>
        <end position="274"/>
    </location>
</feature>
<feature type="domain" description="C2H2-type" evidence="13">
    <location>
        <begin position="443"/>
        <end position="470"/>
    </location>
</feature>
<feature type="domain" description="C2H2-type" evidence="13">
    <location>
        <begin position="359"/>
        <end position="386"/>
    </location>
</feature>
<evidence type="ECO:0000256" key="9">
    <source>
        <dbReference type="ARBA" id="ARBA00023125"/>
    </source>
</evidence>
<dbReference type="PANTHER" id="PTHR24381:SF390">
    <property type="entry name" value="ZINC FINGER PROTEIN 37 HOMOLOG"/>
    <property type="match status" value="1"/>
</dbReference>
<dbReference type="PANTHER" id="PTHR24381">
    <property type="entry name" value="ZINC FINGER PROTEIN"/>
    <property type="match status" value="1"/>
</dbReference>
<evidence type="ECO:0000256" key="2">
    <source>
        <dbReference type="ARBA" id="ARBA00004123"/>
    </source>
</evidence>
<keyword evidence="10" id="KW-0804">Transcription</keyword>
<dbReference type="PROSITE" id="PS00028">
    <property type="entry name" value="ZINC_FINGER_C2H2_1"/>
    <property type="match status" value="9"/>
</dbReference>
<evidence type="ECO:0000313" key="15">
    <source>
        <dbReference type="Proteomes" id="UP000694620"/>
    </source>
</evidence>
<dbReference type="FunFam" id="3.30.160.60:FF:000912">
    <property type="entry name" value="Zinc finger protein 660"/>
    <property type="match status" value="2"/>
</dbReference>
<dbReference type="InterPro" id="IPR036236">
    <property type="entry name" value="Znf_C2H2_sf"/>
</dbReference>
<evidence type="ECO:0000256" key="3">
    <source>
        <dbReference type="ARBA" id="ARBA00006991"/>
    </source>
</evidence>
<feature type="domain" description="C2H2-type" evidence="13">
    <location>
        <begin position="471"/>
        <end position="493"/>
    </location>
</feature>
<evidence type="ECO:0000256" key="12">
    <source>
        <dbReference type="PROSITE-ProRule" id="PRU00042"/>
    </source>
</evidence>
<keyword evidence="4" id="KW-0479">Metal-binding</keyword>
<dbReference type="GO" id="GO:0000981">
    <property type="term" value="F:DNA-binding transcription factor activity, RNA polymerase II-specific"/>
    <property type="evidence" value="ECO:0007669"/>
    <property type="project" value="TreeGrafter"/>
</dbReference>
<keyword evidence="7" id="KW-0862">Zinc</keyword>
<evidence type="ECO:0000313" key="14">
    <source>
        <dbReference type="Ensembl" id="ENSECRP00000019342.1"/>
    </source>
</evidence>
<comment type="function">
    <text evidence="1">May be involved in transcriptional regulation.</text>
</comment>
<evidence type="ECO:0000256" key="1">
    <source>
        <dbReference type="ARBA" id="ARBA00003767"/>
    </source>
</evidence>
<reference evidence="14" key="3">
    <citation type="submission" date="2025-09" db="UniProtKB">
        <authorList>
            <consortium name="Ensembl"/>
        </authorList>
    </citation>
    <scope>IDENTIFICATION</scope>
</reference>
<feature type="domain" description="C2H2-type" evidence="13">
    <location>
        <begin position="331"/>
        <end position="358"/>
    </location>
</feature>
<evidence type="ECO:0000256" key="6">
    <source>
        <dbReference type="ARBA" id="ARBA00022771"/>
    </source>
</evidence>
<comment type="subcellular location">
    <subcellularLocation>
        <location evidence="2">Nucleus</location>
    </subcellularLocation>
</comment>
<dbReference type="SUPFAM" id="SSF57667">
    <property type="entry name" value="beta-beta-alpha zinc fingers"/>
    <property type="match status" value="5"/>
</dbReference>
<dbReference type="GO" id="GO:0045596">
    <property type="term" value="P:negative regulation of cell differentiation"/>
    <property type="evidence" value="ECO:0007669"/>
    <property type="project" value="UniProtKB-ARBA"/>
</dbReference>
<dbReference type="FunFam" id="3.30.160.60:FF:000360">
    <property type="entry name" value="zinc finger protein 572"/>
    <property type="match status" value="1"/>
</dbReference>
<dbReference type="Gene3D" id="3.30.160.60">
    <property type="entry name" value="Classic Zinc Finger"/>
    <property type="match status" value="9"/>
</dbReference>
<feature type="domain" description="C2H2-type" evidence="13">
    <location>
        <begin position="415"/>
        <end position="442"/>
    </location>
</feature>
<keyword evidence="8" id="KW-0805">Transcription regulation</keyword>
<reference evidence="14" key="2">
    <citation type="submission" date="2025-08" db="UniProtKB">
        <authorList>
            <consortium name="Ensembl"/>
        </authorList>
    </citation>
    <scope>IDENTIFICATION</scope>
</reference>
<comment type="similarity">
    <text evidence="3">Belongs to the krueppel C2H2-type zinc-finger protein family.</text>
</comment>